<gene>
    <name evidence="1" type="ORF">dnm_036370</name>
</gene>
<dbReference type="KEGG" id="dmm:dnm_036370"/>
<proteinExistence type="predicted"/>
<dbReference type="EMBL" id="CP061800">
    <property type="protein sequence ID" value="QTA87604.1"/>
    <property type="molecule type" value="Genomic_DNA"/>
</dbReference>
<name>A0A975BKX4_9BACT</name>
<dbReference type="AlphaFoldDB" id="A0A975BKX4"/>
<reference evidence="1" key="1">
    <citation type="journal article" date="2021" name="Microb. Physiol.">
        <title>Proteogenomic Insights into the Physiology of Marine, Sulfate-Reducing, Filamentous Desulfonema limicola and Desulfonema magnum.</title>
        <authorList>
            <person name="Schnaars V."/>
            <person name="Wohlbrand L."/>
            <person name="Scheve S."/>
            <person name="Hinrichs C."/>
            <person name="Reinhardt R."/>
            <person name="Rabus R."/>
        </authorList>
    </citation>
    <scope>NUCLEOTIDE SEQUENCE</scope>
    <source>
        <strain evidence="1">4be13</strain>
    </source>
</reference>
<evidence type="ECO:0000313" key="2">
    <source>
        <dbReference type="Proteomes" id="UP000663722"/>
    </source>
</evidence>
<protein>
    <submittedName>
        <fullName evidence="1">Uncharacterized protein</fullName>
    </submittedName>
</protein>
<evidence type="ECO:0000313" key="1">
    <source>
        <dbReference type="EMBL" id="QTA87604.1"/>
    </source>
</evidence>
<sequence>MQKFYFCTCEKAFFALRKNSPPIKTAALPRLAPAGLCLPPLSPL</sequence>
<dbReference type="Proteomes" id="UP000663722">
    <property type="component" value="Chromosome"/>
</dbReference>
<keyword evidence="2" id="KW-1185">Reference proteome</keyword>
<organism evidence="1 2">
    <name type="scientific">Desulfonema magnum</name>
    <dbReference type="NCBI Taxonomy" id="45655"/>
    <lineage>
        <taxon>Bacteria</taxon>
        <taxon>Pseudomonadati</taxon>
        <taxon>Thermodesulfobacteriota</taxon>
        <taxon>Desulfobacteria</taxon>
        <taxon>Desulfobacterales</taxon>
        <taxon>Desulfococcaceae</taxon>
        <taxon>Desulfonema</taxon>
    </lineage>
</organism>
<accession>A0A975BKX4</accession>